<dbReference type="KEGG" id="cia:BEN51_11940"/>
<dbReference type="OrthoDB" id="7163760at2"/>
<dbReference type="Proteomes" id="UP000264883">
    <property type="component" value="Chromosome"/>
</dbReference>
<dbReference type="AlphaFoldDB" id="A0A343JF34"/>
<name>A0A343JF34_9CLOT</name>
<gene>
    <name evidence="1" type="ORF">BEN51_11940</name>
</gene>
<organism evidence="1 2">
    <name type="scientific">Clostridium isatidis</name>
    <dbReference type="NCBI Taxonomy" id="182773"/>
    <lineage>
        <taxon>Bacteria</taxon>
        <taxon>Bacillati</taxon>
        <taxon>Bacillota</taxon>
        <taxon>Clostridia</taxon>
        <taxon>Eubacteriales</taxon>
        <taxon>Clostridiaceae</taxon>
        <taxon>Clostridium</taxon>
    </lineage>
</organism>
<accession>A0A343JF34</accession>
<evidence type="ECO:0000313" key="2">
    <source>
        <dbReference type="Proteomes" id="UP000264883"/>
    </source>
</evidence>
<evidence type="ECO:0000313" key="1">
    <source>
        <dbReference type="EMBL" id="ASW44142.1"/>
    </source>
</evidence>
<reference evidence="1 2" key="1">
    <citation type="submission" date="2016-08" db="EMBL/GenBank/DDBJ databases">
        <title>Complete Genome Sequence Of The Indigo Reducing Clostridium isatidis DSM15098.</title>
        <authorList>
            <person name="Little G.T."/>
            <person name="Minton N.P."/>
        </authorList>
    </citation>
    <scope>NUCLEOTIDE SEQUENCE [LARGE SCALE GENOMIC DNA]</scope>
    <source>
        <strain evidence="1 2">DSM 15098</strain>
    </source>
</reference>
<keyword evidence="2" id="KW-1185">Reference proteome</keyword>
<dbReference type="RefSeq" id="WP_119866268.1">
    <property type="nucleotide sequence ID" value="NZ_CP016786.1"/>
</dbReference>
<proteinExistence type="predicted"/>
<dbReference type="EMBL" id="CP016786">
    <property type="protein sequence ID" value="ASW44142.1"/>
    <property type="molecule type" value="Genomic_DNA"/>
</dbReference>
<sequence length="89" mass="10654">MDNKVIDHKIILKRYISEIDYEIINKLKINGMVHPIWRRRESLQSFVLWLLRKVKEESKAFITGFGIVPDFRANGYGRQALYTMFKHVE</sequence>
<protein>
    <submittedName>
        <fullName evidence="1">Uncharacterized protein</fullName>
    </submittedName>
</protein>